<organism evidence="1 2">
    <name type="scientific">Paracoccus chinensis</name>
    <dbReference type="NCBI Taxonomy" id="525640"/>
    <lineage>
        <taxon>Bacteria</taxon>
        <taxon>Pseudomonadati</taxon>
        <taxon>Pseudomonadota</taxon>
        <taxon>Alphaproteobacteria</taxon>
        <taxon>Rhodobacterales</taxon>
        <taxon>Paracoccaceae</taxon>
        <taxon>Paracoccus</taxon>
    </lineage>
</organism>
<reference evidence="2" key="1">
    <citation type="submission" date="2016-10" db="EMBL/GenBank/DDBJ databases">
        <authorList>
            <person name="Varghese N."/>
            <person name="Submissions S."/>
        </authorList>
    </citation>
    <scope>NUCLEOTIDE SEQUENCE [LARGE SCALE GENOMIC DNA]</scope>
    <source>
        <strain evidence="2">CGMCC 1.7655</strain>
    </source>
</reference>
<evidence type="ECO:0000313" key="1">
    <source>
        <dbReference type="EMBL" id="SDL71169.1"/>
    </source>
</evidence>
<dbReference type="STRING" id="525640.SAMN04487971_11932"/>
<evidence type="ECO:0000313" key="2">
    <source>
        <dbReference type="Proteomes" id="UP000199555"/>
    </source>
</evidence>
<sequence>MVLSDLSQGADLSAPLRSIDTSGALMLWIQLPDGRTSRDSFAGFNEQGSVVAEIPANHINWEFFANGQQLTLQDTGTRRELFKSQMKGTGAARLAFKERCGI</sequence>
<name>A0A1G9MAD2_9RHOB</name>
<dbReference type="AlphaFoldDB" id="A0A1G9MAD2"/>
<protein>
    <submittedName>
        <fullName evidence="1">Uncharacterized protein</fullName>
    </submittedName>
</protein>
<keyword evidence="2" id="KW-1185">Reference proteome</keyword>
<proteinExistence type="predicted"/>
<dbReference type="Proteomes" id="UP000199555">
    <property type="component" value="Unassembled WGS sequence"/>
</dbReference>
<gene>
    <name evidence="1" type="ORF">SAMN04487971_11932</name>
</gene>
<dbReference type="EMBL" id="FNGE01000019">
    <property type="protein sequence ID" value="SDL71169.1"/>
    <property type="molecule type" value="Genomic_DNA"/>
</dbReference>
<accession>A0A1G9MAD2</accession>